<dbReference type="PROSITE" id="PS50151">
    <property type="entry name" value="UVR"/>
    <property type="match status" value="1"/>
</dbReference>
<evidence type="ECO:0000259" key="2">
    <source>
        <dbReference type="PROSITE" id="PS50151"/>
    </source>
</evidence>
<proteinExistence type="predicted"/>
<keyword evidence="1" id="KW-0742">SOS response</keyword>
<dbReference type="RefSeq" id="WP_277862877.1">
    <property type="nucleotide sequence ID" value="NZ_JARRAG010000002.1"/>
</dbReference>
<evidence type="ECO:0000313" key="4">
    <source>
        <dbReference type="Proteomes" id="UP001216907"/>
    </source>
</evidence>
<keyword evidence="1" id="KW-0227">DNA damage</keyword>
<accession>A0ABT6FGH4</accession>
<dbReference type="Pfam" id="PF02151">
    <property type="entry name" value="UVR"/>
    <property type="match status" value="1"/>
</dbReference>
<name>A0ABT6FGH4_9BACT</name>
<evidence type="ECO:0000313" key="3">
    <source>
        <dbReference type="EMBL" id="MDG3006581.1"/>
    </source>
</evidence>
<sequence length="257" mass="30117">MSLDISEVLSGWDFHPDDLQVRRIPGDDGRDKIQMRVDLGVLQMECDGRPDGRRPHGVDSLLDHHEARRKAAIEAEEDFTIDPTECAALMREGLQYYHRYLAAFHLQLYDMVARDTERNLRLFAFVSRYAARNRDKIEFDQYRPYVTMMLTRALALKELGRDDRRAALDRIDDGVRRIREFLHEYQQDDRESECSELNFLLRWRTDVEGDRTADPLALLEDQLQAAVARESYEEAAQIRDQIRRLRAGETSERRASS</sequence>
<dbReference type="InterPro" id="IPR036876">
    <property type="entry name" value="UVR_dom_sf"/>
</dbReference>
<organism evidence="3 4">
    <name type="scientific">Paludisphaera mucosa</name>
    <dbReference type="NCBI Taxonomy" id="3030827"/>
    <lineage>
        <taxon>Bacteria</taxon>
        <taxon>Pseudomonadati</taxon>
        <taxon>Planctomycetota</taxon>
        <taxon>Planctomycetia</taxon>
        <taxon>Isosphaerales</taxon>
        <taxon>Isosphaeraceae</taxon>
        <taxon>Paludisphaera</taxon>
    </lineage>
</organism>
<evidence type="ECO:0000256" key="1">
    <source>
        <dbReference type="ARBA" id="ARBA00023236"/>
    </source>
</evidence>
<protein>
    <submittedName>
        <fullName evidence="3">UvrB/UvrC motif-containing protein</fullName>
    </submittedName>
</protein>
<dbReference type="InterPro" id="IPR001943">
    <property type="entry name" value="UVR_dom"/>
</dbReference>
<dbReference type="Gene3D" id="4.10.860.10">
    <property type="entry name" value="UVR domain"/>
    <property type="match status" value="1"/>
</dbReference>
<dbReference type="SUPFAM" id="SSF46600">
    <property type="entry name" value="C-terminal UvrC-binding domain of UvrB"/>
    <property type="match status" value="1"/>
</dbReference>
<feature type="domain" description="UVR" evidence="2">
    <location>
        <begin position="213"/>
        <end position="248"/>
    </location>
</feature>
<reference evidence="3 4" key="1">
    <citation type="submission" date="2023-03" db="EMBL/GenBank/DDBJ databases">
        <title>Paludisphaera mucosa sp. nov. a novel planctomycete from northern fen.</title>
        <authorList>
            <person name="Ivanova A."/>
        </authorList>
    </citation>
    <scope>NUCLEOTIDE SEQUENCE [LARGE SCALE GENOMIC DNA]</scope>
    <source>
        <strain evidence="3 4">Pla2</strain>
    </source>
</reference>
<dbReference type="Proteomes" id="UP001216907">
    <property type="component" value="Unassembled WGS sequence"/>
</dbReference>
<gene>
    <name evidence="3" type="ORF">PZE19_22650</name>
</gene>
<dbReference type="EMBL" id="JARRAG010000002">
    <property type="protein sequence ID" value="MDG3006581.1"/>
    <property type="molecule type" value="Genomic_DNA"/>
</dbReference>
<keyword evidence="4" id="KW-1185">Reference proteome</keyword>
<comment type="caution">
    <text evidence="3">The sequence shown here is derived from an EMBL/GenBank/DDBJ whole genome shotgun (WGS) entry which is preliminary data.</text>
</comment>